<protein>
    <submittedName>
        <fullName evidence="2">COBW domain-containing protein 1</fullName>
    </submittedName>
</protein>
<gene>
    <name evidence="2" type="ORF">STAS_11993</name>
</gene>
<dbReference type="EMBL" id="BKCP01005006">
    <property type="protein sequence ID" value="GER35694.1"/>
    <property type="molecule type" value="Genomic_DNA"/>
</dbReference>
<proteinExistence type="predicted"/>
<accession>A0A5A7PSF7</accession>
<dbReference type="AlphaFoldDB" id="A0A5A7PSF7"/>
<keyword evidence="3" id="KW-1185">Reference proteome</keyword>
<evidence type="ECO:0000313" key="3">
    <source>
        <dbReference type="Proteomes" id="UP000325081"/>
    </source>
</evidence>
<evidence type="ECO:0000313" key="2">
    <source>
        <dbReference type="EMBL" id="GER35694.1"/>
    </source>
</evidence>
<dbReference type="Proteomes" id="UP000325081">
    <property type="component" value="Unassembled WGS sequence"/>
</dbReference>
<name>A0A5A7PSF7_STRAF</name>
<sequence>MVSRNRIPIIHSNKHSHPDSRRGAHNSNRTSFRNLDPAQTRILTRHHQSPHLHNVAPFPGPTIQLRQQHISRAIFSINFQNPSSCINPSLNILVLNARTQNAPPQFQILVREG</sequence>
<organism evidence="2 3">
    <name type="scientific">Striga asiatica</name>
    <name type="common">Asiatic witchweed</name>
    <name type="synonym">Buchnera asiatica</name>
    <dbReference type="NCBI Taxonomy" id="4170"/>
    <lineage>
        <taxon>Eukaryota</taxon>
        <taxon>Viridiplantae</taxon>
        <taxon>Streptophyta</taxon>
        <taxon>Embryophyta</taxon>
        <taxon>Tracheophyta</taxon>
        <taxon>Spermatophyta</taxon>
        <taxon>Magnoliopsida</taxon>
        <taxon>eudicotyledons</taxon>
        <taxon>Gunneridae</taxon>
        <taxon>Pentapetalae</taxon>
        <taxon>asterids</taxon>
        <taxon>lamiids</taxon>
        <taxon>Lamiales</taxon>
        <taxon>Orobanchaceae</taxon>
        <taxon>Buchnereae</taxon>
        <taxon>Striga</taxon>
    </lineage>
</organism>
<feature type="region of interest" description="Disordered" evidence="1">
    <location>
        <begin position="1"/>
        <end position="35"/>
    </location>
</feature>
<comment type="caution">
    <text evidence="2">The sequence shown here is derived from an EMBL/GenBank/DDBJ whole genome shotgun (WGS) entry which is preliminary data.</text>
</comment>
<evidence type="ECO:0000256" key="1">
    <source>
        <dbReference type="SAM" id="MobiDB-lite"/>
    </source>
</evidence>
<reference evidence="3" key="1">
    <citation type="journal article" date="2019" name="Curr. Biol.">
        <title>Genome Sequence of Striga asiatica Provides Insight into the Evolution of Plant Parasitism.</title>
        <authorList>
            <person name="Yoshida S."/>
            <person name="Kim S."/>
            <person name="Wafula E.K."/>
            <person name="Tanskanen J."/>
            <person name="Kim Y.M."/>
            <person name="Honaas L."/>
            <person name="Yang Z."/>
            <person name="Spallek T."/>
            <person name="Conn C.E."/>
            <person name="Ichihashi Y."/>
            <person name="Cheong K."/>
            <person name="Cui S."/>
            <person name="Der J.P."/>
            <person name="Gundlach H."/>
            <person name="Jiao Y."/>
            <person name="Hori C."/>
            <person name="Ishida J.K."/>
            <person name="Kasahara H."/>
            <person name="Kiba T."/>
            <person name="Kim M.S."/>
            <person name="Koo N."/>
            <person name="Laohavisit A."/>
            <person name="Lee Y.H."/>
            <person name="Lumba S."/>
            <person name="McCourt P."/>
            <person name="Mortimer J.C."/>
            <person name="Mutuku J.M."/>
            <person name="Nomura T."/>
            <person name="Sasaki-Sekimoto Y."/>
            <person name="Seto Y."/>
            <person name="Wang Y."/>
            <person name="Wakatake T."/>
            <person name="Sakakibara H."/>
            <person name="Demura T."/>
            <person name="Yamaguchi S."/>
            <person name="Yoneyama K."/>
            <person name="Manabe R.I."/>
            <person name="Nelson D.C."/>
            <person name="Schulman A.H."/>
            <person name="Timko M.P."/>
            <person name="dePamphilis C.W."/>
            <person name="Choi D."/>
            <person name="Shirasu K."/>
        </authorList>
    </citation>
    <scope>NUCLEOTIDE SEQUENCE [LARGE SCALE GENOMIC DNA]</scope>
    <source>
        <strain evidence="3">cv. UVA1</strain>
    </source>
</reference>